<evidence type="ECO:0000313" key="2">
    <source>
        <dbReference type="Proteomes" id="UP000672934"/>
    </source>
</evidence>
<dbReference type="Pfam" id="PF09954">
    <property type="entry name" value="DUF2188"/>
    <property type="match status" value="1"/>
</dbReference>
<accession>A0A916IZD2</accession>
<dbReference type="EMBL" id="CAJPUY010000023">
    <property type="protein sequence ID" value="CAG2154859.1"/>
    <property type="molecule type" value="Genomic_DNA"/>
</dbReference>
<organism evidence="1 2">
    <name type="scientific">Cupriavidus yeoncheonensis</name>
    <dbReference type="NCBI Taxonomy" id="1462994"/>
    <lineage>
        <taxon>Bacteria</taxon>
        <taxon>Pseudomonadati</taxon>
        <taxon>Pseudomonadota</taxon>
        <taxon>Betaproteobacteria</taxon>
        <taxon>Burkholderiales</taxon>
        <taxon>Burkholderiaceae</taxon>
        <taxon>Cupriavidus</taxon>
    </lineage>
</organism>
<evidence type="ECO:0000313" key="1">
    <source>
        <dbReference type="EMBL" id="CAG2154859.1"/>
    </source>
</evidence>
<keyword evidence="2" id="KW-1185">Reference proteome</keyword>
<proteinExistence type="predicted"/>
<evidence type="ECO:0008006" key="3">
    <source>
        <dbReference type="Google" id="ProtNLM"/>
    </source>
</evidence>
<dbReference type="InterPro" id="IPR018691">
    <property type="entry name" value="DUF2188"/>
</dbReference>
<reference evidence="1" key="1">
    <citation type="submission" date="2021-03" db="EMBL/GenBank/DDBJ databases">
        <authorList>
            <person name="Peeters C."/>
        </authorList>
    </citation>
    <scope>NUCLEOTIDE SEQUENCE</scope>
    <source>
        <strain evidence="1">LMG 31506</strain>
    </source>
</reference>
<comment type="caution">
    <text evidence="1">The sequence shown here is derived from an EMBL/GenBank/DDBJ whole genome shotgun (WGS) entry which is preliminary data.</text>
</comment>
<protein>
    <recommendedName>
        <fullName evidence="3">DUF2188 domain-containing protein</fullName>
    </recommendedName>
</protein>
<dbReference type="Proteomes" id="UP000672934">
    <property type="component" value="Unassembled WGS sequence"/>
</dbReference>
<dbReference type="AlphaFoldDB" id="A0A916IZD2"/>
<sequence length="74" mass="7950">MSTKIIRVLLTEESRWAVEADDTLGTRVIYPSRGAAIAAGVRMAMAEDAALLIHGVDEEPSALDFSDCITPLAF</sequence>
<gene>
    <name evidence="1" type="ORF">LMG31506_05212</name>
</gene>
<name>A0A916IZD2_9BURK</name>